<dbReference type="InterPro" id="IPR011701">
    <property type="entry name" value="MFS"/>
</dbReference>
<keyword evidence="2" id="KW-0813">Transport</keyword>
<keyword evidence="5 6" id="KW-0472">Membrane</keyword>
<gene>
    <name evidence="7" type="ORF">KGD84_31260</name>
</gene>
<dbReference type="RefSeq" id="WP_220563927.1">
    <property type="nucleotide sequence ID" value="NZ_CP074133.1"/>
</dbReference>
<feature type="transmembrane region" description="Helical" evidence="6">
    <location>
        <begin position="89"/>
        <end position="108"/>
    </location>
</feature>
<feature type="transmembrane region" description="Helical" evidence="6">
    <location>
        <begin position="239"/>
        <end position="259"/>
    </location>
</feature>
<feature type="transmembrane region" description="Helical" evidence="6">
    <location>
        <begin position="209"/>
        <end position="227"/>
    </location>
</feature>
<dbReference type="Gene3D" id="1.20.1250.20">
    <property type="entry name" value="MFS general substrate transporter like domains"/>
    <property type="match status" value="2"/>
</dbReference>
<dbReference type="EMBL" id="CP074133">
    <property type="protein sequence ID" value="QUX22711.1"/>
    <property type="molecule type" value="Genomic_DNA"/>
</dbReference>
<feature type="transmembrane region" description="Helical" evidence="6">
    <location>
        <begin position="373"/>
        <end position="397"/>
    </location>
</feature>
<evidence type="ECO:0000256" key="5">
    <source>
        <dbReference type="ARBA" id="ARBA00023136"/>
    </source>
</evidence>
<feature type="transmembrane region" description="Helical" evidence="6">
    <location>
        <begin position="350"/>
        <end position="367"/>
    </location>
</feature>
<proteinExistence type="predicted"/>
<reference evidence="7 8" key="1">
    <citation type="submission" date="2021-05" db="EMBL/GenBank/DDBJ databases">
        <title>Direct Submission.</title>
        <authorList>
            <person name="Li K."/>
            <person name="Gao J."/>
        </authorList>
    </citation>
    <scope>NUCLEOTIDE SEQUENCE [LARGE SCALE GENOMIC DNA]</scope>
    <source>
        <strain evidence="7 8">Mg02</strain>
    </source>
</reference>
<organism evidence="7 8">
    <name type="scientific">Nocardiopsis changdeensis</name>
    <dbReference type="NCBI Taxonomy" id="2831969"/>
    <lineage>
        <taxon>Bacteria</taxon>
        <taxon>Bacillati</taxon>
        <taxon>Actinomycetota</taxon>
        <taxon>Actinomycetes</taxon>
        <taxon>Streptosporangiales</taxon>
        <taxon>Nocardiopsidaceae</taxon>
        <taxon>Nocardiopsis</taxon>
    </lineage>
</organism>
<feature type="transmembrane region" description="Helical" evidence="6">
    <location>
        <begin position="316"/>
        <end position="338"/>
    </location>
</feature>
<dbReference type="PANTHER" id="PTHR42718:SF9">
    <property type="entry name" value="MAJOR FACILITATOR SUPERFAMILY MULTIDRUG TRANSPORTER MFSC"/>
    <property type="match status" value="1"/>
</dbReference>
<feature type="transmembrane region" description="Helical" evidence="6">
    <location>
        <begin position="449"/>
        <end position="466"/>
    </location>
</feature>
<evidence type="ECO:0000256" key="1">
    <source>
        <dbReference type="ARBA" id="ARBA00004141"/>
    </source>
</evidence>
<keyword evidence="3 6" id="KW-0812">Transmembrane</keyword>
<feature type="transmembrane region" description="Helical" evidence="6">
    <location>
        <begin position="177"/>
        <end position="197"/>
    </location>
</feature>
<protein>
    <submittedName>
        <fullName evidence="7">MFS transporter</fullName>
    </submittedName>
</protein>
<evidence type="ECO:0000256" key="2">
    <source>
        <dbReference type="ARBA" id="ARBA00022448"/>
    </source>
</evidence>
<feature type="transmembrane region" description="Helical" evidence="6">
    <location>
        <begin position="146"/>
        <end position="171"/>
    </location>
</feature>
<dbReference type="InterPro" id="IPR036259">
    <property type="entry name" value="MFS_trans_sf"/>
</dbReference>
<accession>A0ABX8BKH6</accession>
<evidence type="ECO:0000313" key="8">
    <source>
        <dbReference type="Proteomes" id="UP000676079"/>
    </source>
</evidence>
<feature type="transmembrane region" description="Helical" evidence="6">
    <location>
        <begin position="12"/>
        <end position="30"/>
    </location>
</feature>
<evidence type="ECO:0000256" key="6">
    <source>
        <dbReference type="SAM" id="Phobius"/>
    </source>
</evidence>
<feature type="transmembrane region" description="Helical" evidence="6">
    <location>
        <begin position="280"/>
        <end position="301"/>
    </location>
</feature>
<dbReference type="Proteomes" id="UP000676079">
    <property type="component" value="Chromosome"/>
</dbReference>
<evidence type="ECO:0000256" key="4">
    <source>
        <dbReference type="ARBA" id="ARBA00022989"/>
    </source>
</evidence>
<comment type="subcellular location">
    <subcellularLocation>
        <location evidence="1">Membrane</location>
        <topology evidence="1">Multi-pass membrane protein</topology>
    </subcellularLocation>
</comment>
<feature type="transmembrane region" description="Helical" evidence="6">
    <location>
        <begin position="418"/>
        <end position="437"/>
    </location>
</feature>
<name>A0ABX8BKH6_9ACTN</name>
<feature type="transmembrane region" description="Helical" evidence="6">
    <location>
        <begin position="114"/>
        <end position="134"/>
    </location>
</feature>
<keyword evidence="4 6" id="KW-1133">Transmembrane helix</keyword>
<dbReference type="Pfam" id="PF07690">
    <property type="entry name" value="MFS_1"/>
    <property type="match status" value="2"/>
</dbReference>
<sequence length="479" mass="48779">MSVPPSSPDSTAAPGATTGVVAVVGLLVFFELTSGLLQGSITPLLPPLREELDISGADLHWIHAVQYLSAAVSVPVFGRLGDLYGYRRMLRVSLACIAVGSVVVALAPTLGVLLVGRALLGPLAALLPLEIGLVRDRLSPEQGRRAIGMLVGSLTLGSLLGVLLVGVLQTALGDVRVTLGILAVLAAGCLVLSYFKVPESRNRASGRMDRAGGILLGLALVSLLGGVSQGNELGWTSPVVLGGAVLAVVLLVLWVRVELRSENPLVDVRAVAHPRIAPQYLGGFTLGVIMLGGQSIAVTYLSSDPERTGYGFGLDVMSIGLVIAVPTVLAFIGASGIAPIATRLGYRRTVGLSFVLMAAGTVGLATAWASLPAFVSCFAVAGLGFGLALGALPTVIVEDSAEDRSGSATAFYNNLKTLGGSVGGALTASLLGMLLIQGTDLPSLDAYRAVWGISAALAVVTAVLAGRSGRAGRRVGADA</sequence>
<dbReference type="PANTHER" id="PTHR42718">
    <property type="entry name" value="MAJOR FACILITATOR SUPERFAMILY MULTIDRUG TRANSPORTER MFSC"/>
    <property type="match status" value="1"/>
</dbReference>
<evidence type="ECO:0000313" key="7">
    <source>
        <dbReference type="EMBL" id="QUX22711.1"/>
    </source>
</evidence>
<dbReference type="SUPFAM" id="SSF103473">
    <property type="entry name" value="MFS general substrate transporter"/>
    <property type="match status" value="2"/>
</dbReference>
<keyword evidence="8" id="KW-1185">Reference proteome</keyword>
<evidence type="ECO:0000256" key="3">
    <source>
        <dbReference type="ARBA" id="ARBA00022692"/>
    </source>
</evidence>